<keyword evidence="8" id="KW-1185">Reference proteome</keyword>
<keyword evidence="2" id="KW-1003">Cell membrane</keyword>
<dbReference type="InterPro" id="IPR005899">
    <property type="entry name" value="Na_pump_deCOase"/>
</dbReference>
<evidence type="ECO:0000256" key="3">
    <source>
        <dbReference type="ARBA" id="ARBA00022692"/>
    </source>
</evidence>
<evidence type="ECO:0000256" key="1">
    <source>
        <dbReference type="ARBA" id="ARBA00004236"/>
    </source>
</evidence>
<evidence type="ECO:0000313" key="8">
    <source>
        <dbReference type="Proteomes" id="UP000007161"/>
    </source>
</evidence>
<keyword evidence="5 6" id="KW-0472">Membrane</keyword>
<dbReference type="STRING" id="443254.Marpi_1861"/>
<keyword evidence="4 6" id="KW-1133">Transmembrane helix</keyword>
<accession>H2J694</accession>
<proteinExistence type="predicted"/>
<sequence length="120" mass="13408">MGITIVGIIIVFLVLAILSGFFILFKYFSKGNNREVKREINIPHTNPKPVTAPAAIKSEEFDEDEEVVAAIMGAITAMLGHNRFKINNIKVNKNNLKSRTVSMWGKLPAATVWRVKKIGR</sequence>
<evidence type="ECO:0000256" key="2">
    <source>
        <dbReference type="ARBA" id="ARBA00022475"/>
    </source>
</evidence>
<dbReference type="GO" id="GO:0015081">
    <property type="term" value="F:sodium ion transmembrane transporter activity"/>
    <property type="evidence" value="ECO:0007669"/>
    <property type="project" value="InterPro"/>
</dbReference>
<reference evidence="7 8" key="1">
    <citation type="journal article" date="2012" name="J. Bacteriol.">
        <title>Complete Genome Sequence of the Thermophilic, Piezophilic, Heterotrophic Bacterium Marinitoga piezophila KA3.</title>
        <authorList>
            <person name="Lucas S."/>
            <person name="Han J."/>
            <person name="Lapidus A."/>
            <person name="Cheng J.F."/>
            <person name="Goodwin L.A."/>
            <person name="Pitluck S."/>
            <person name="Peters L."/>
            <person name="Mikhailova N."/>
            <person name="Teshima H."/>
            <person name="Detter J.C."/>
            <person name="Han C."/>
            <person name="Tapia R."/>
            <person name="Land M."/>
            <person name="Hauser L."/>
            <person name="Kyrpides N.C."/>
            <person name="Ivanova N."/>
            <person name="Pagani I."/>
            <person name="Vannier P."/>
            <person name="Oger P."/>
            <person name="Bartlett D.H."/>
            <person name="Noll K.M."/>
            <person name="Woyke T."/>
            <person name="Jebbar M."/>
        </authorList>
    </citation>
    <scope>NUCLEOTIDE SEQUENCE [LARGE SCALE GENOMIC DNA]</scope>
    <source>
        <strain evidence="8">DSM 14283 / JCM 11233 / KA3</strain>
    </source>
</reference>
<evidence type="ECO:0000256" key="4">
    <source>
        <dbReference type="ARBA" id="ARBA00022989"/>
    </source>
</evidence>
<evidence type="ECO:0000313" key="7">
    <source>
        <dbReference type="EMBL" id="AEX86242.1"/>
    </source>
</evidence>
<comment type="subcellular location">
    <subcellularLocation>
        <location evidence="1">Cell membrane</location>
    </subcellularLocation>
</comment>
<dbReference type="KEGG" id="mpz:Marpi_1861"/>
<protein>
    <submittedName>
        <fullName evidence="7">Oxaloacetate decarboxylase, gamma chain</fullName>
    </submittedName>
</protein>
<keyword evidence="3 6" id="KW-0812">Transmembrane</keyword>
<dbReference type="EMBL" id="CP003257">
    <property type="protein sequence ID" value="AEX86242.1"/>
    <property type="molecule type" value="Genomic_DNA"/>
</dbReference>
<dbReference type="GO" id="GO:0005886">
    <property type="term" value="C:plasma membrane"/>
    <property type="evidence" value="ECO:0007669"/>
    <property type="project" value="UniProtKB-SubCell"/>
</dbReference>
<gene>
    <name evidence="7" type="ordered locus">Marpi_1861</name>
</gene>
<dbReference type="Pfam" id="PF04277">
    <property type="entry name" value="OAD_gamma"/>
    <property type="match status" value="1"/>
</dbReference>
<dbReference type="HOGENOM" id="CLU_2046891_0_0_0"/>
<evidence type="ECO:0000256" key="5">
    <source>
        <dbReference type="ARBA" id="ARBA00023136"/>
    </source>
</evidence>
<reference evidence="8" key="2">
    <citation type="submission" date="2012-01" db="EMBL/GenBank/DDBJ databases">
        <title>Complete sequence of chromosome of Marinitoga piezophila KA3.</title>
        <authorList>
            <person name="Lucas S."/>
            <person name="Han J."/>
            <person name="Lapidus A."/>
            <person name="Cheng J.-F."/>
            <person name="Goodwin L."/>
            <person name="Pitluck S."/>
            <person name="Peters L."/>
            <person name="Mikhailova N."/>
            <person name="Teshima H."/>
            <person name="Detter J.C."/>
            <person name="Han C."/>
            <person name="Tapia R."/>
            <person name="Land M."/>
            <person name="Hauser L."/>
            <person name="Kyrpides N."/>
            <person name="Ivanova N."/>
            <person name="Pagani I."/>
            <person name="Jebbar M."/>
            <person name="Vannier P."/>
            <person name="Oger P."/>
            <person name="Cario A."/>
            <person name="Bartlett D."/>
            <person name="Noll K.M."/>
            <person name="Woyke T."/>
        </authorList>
    </citation>
    <scope>NUCLEOTIDE SEQUENCE [LARGE SCALE GENOMIC DNA]</scope>
    <source>
        <strain evidence="8">DSM 14283 / JCM 11233 / KA3</strain>
    </source>
</reference>
<dbReference type="Proteomes" id="UP000007161">
    <property type="component" value="Chromosome"/>
</dbReference>
<evidence type="ECO:0000256" key="6">
    <source>
        <dbReference type="SAM" id="Phobius"/>
    </source>
</evidence>
<dbReference type="AlphaFoldDB" id="H2J694"/>
<organism evidence="7 8">
    <name type="scientific">Marinitoga piezophila (strain DSM 14283 / JCM 11233 / KA3)</name>
    <dbReference type="NCBI Taxonomy" id="443254"/>
    <lineage>
        <taxon>Bacteria</taxon>
        <taxon>Thermotogati</taxon>
        <taxon>Thermotogota</taxon>
        <taxon>Thermotogae</taxon>
        <taxon>Petrotogales</taxon>
        <taxon>Petrotogaceae</taxon>
        <taxon>Marinitoga</taxon>
    </lineage>
</organism>
<name>H2J694_MARPK</name>
<feature type="transmembrane region" description="Helical" evidence="6">
    <location>
        <begin position="6"/>
        <end position="28"/>
    </location>
</feature>
<dbReference type="GO" id="GO:0036376">
    <property type="term" value="P:sodium ion export across plasma membrane"/>
    <property type="evidence" value="ECO:0007669"/>
    <property type="project" value="InterPro"/>
</dbReference>